<feature type="transmembrane region" description="Helical" evidence="1">
    <location>
        <begin position="21"/>
        <end position="42"/>
    </location>
</feature>
<dbReference type="AlphaFoldDB" id="A0A9D1J7J4"/>
<gene>
    <name evidence="2" type="ORF">IAC95_00890</name>
</gene>
<organism evidence="2 3">
    <name type="scientific">Candidatus Fimimonas gallinarum</name>
    <dbReference type="NCBI Taxonomy" id="2840821"/>
    <lineage>
        <taxon>Bacteria</taxon>
        <taxon>Pseudomonadati</taxon>
        <taxon>Myxococcota</taxon>
        <taxon>Myxococcia</taxon>
        <taxon>Myxococcales</taxon>
        <taxon>Cystobacterineae</taxon>
        <taxon>Myxococcaceae</taxon>
        <taxon>Myxococcaceae incertae sedis</taxon>
        <taxon>Candidatus Fimimonas</taxon>
    </lineage>
</organism>
<dbReference type="EMBL" id="DVHL01000009">
    <property type="protein sequence ID" value="HIR65435.1"/>
    <property type="molecule type" value="Genomic_DNA"/>
</dbReference>
<dbReference type="Proteomes" id="UP000824200">
    <property type="component" value="Unassembled WGS sequence"/>
</dbReference>
<proteinExistence type="predicted"/>
<dbReference type="Gene3D" id="2.60.120.260">
    <property type="entry name" value="Galactose-binding domain-like"/>
    <property type="match status" value="1"/>
</dbReference>
<accession>A0A9D1J7J4</accession>
<sequence length="835" mass="90805">MSKTSKKVVKQPLSPTTVRTIYITVICLVMAVILAVSLALVLKQPTTTPDDGSDGGSSGTSTLYIKNGDFAYFDDESDTFPKSADNWTTYTYKAPDGDTHGFTEITDSEKVISGVIDTDDEAWTSVSADLASQGITATNPGIHDEDLDTNIYMFGTKHATNASIFSSSFSIGSQTSAKITIWLNTSLLGDTSKATIAVQKYSSSNLSAKDDDRYAYSFEIEKAEGWKAYELYLFNRETGSRSVVVSVGIGNCYTNDLADGVLFIDDITYETVSANEYRKFVANTENTTNYGIIGEDDEIAASEYSELVNYDGTTATPITLEDYLSLENAKVEGEAYSPFTLNDHFSIYRVSNDGTNKNTVALMLDKWNGNNIVVKSSDDLKDHLHISFWVRVDQNNVTAQANIMLQSLKDGKWEDLNNGSFTSVVTSQEIDTDNNCGWTKYDIYLKPTSASETTVRVVLALGNVNGYSSEGKYTPNGTLFVTSPYVEAISASDYSSASSGTYAKKVSLVGSTASTTVNNGSFSNISTSNPLQPTSWIPVFAGYNVIYKDGKGNDTIDGLVTTQEAVEGIVERNNVNGNAPYYDDSEQNILKITNNTATAFGYLSNDITLSAKTVYAFSVLVKTEGDANPYFYVVKNGADTRVNAVVGKIETKAGATVADDEKFGLTSSAEEGNGWARYYIVIATGEENMTVRVALFNGSIDGRVKQQGTVYYDYVAMNTLGTYTVDTDKESEKTDRERITFTASEGYTVFEELTDAEFTALAENSNVAISQPDWTTIVENAMAEPVEEETPETTPEGNKVDVALLLSVISSVALVCALLIVIVVKVFKKRNNSIQ</sequence>
<keyword evidence="1" id="KW-0812">Transmembrane</keyword>
<comment type="caution">
    <text evidence="2">The sequence shown here is derived from an EMBL/GenBank/DDBJ whole genome shotgun (WGS) entry which is preliminary data.</text>
</comment>
<name>A0A9D1J7J4_9BACT</name>
<reference evidence="2" key="1">
    <citation type="submission" date="2020-10" db="EMBL/GenBank/DDBJ databases">
        <authorList>
            <person name="Gilroy R."/>
        </authorList>
    </citation>
    <scope>NUCLEOTIDE SEQUENCE</scope>
    <source>
        <strain evidence="2">CHK121-14286</strain>
    </source>
</reference>
<evidence type="ECO:0000313" key="2">
    <source>
        <dbReference type="EMBL" id="HIR65435.1"/>
    </source>
</evidence>
<evidence type="ECO:0000256" key="1">
    <source>
        <dbReference type="SAM" id="Phobius"/>
    </source>
</evidence>
<protein>
    <submittedName>
        <fullName evidence="2">Uncharacterized protein</fullName>
    </submittedName>
</protein>
<reference evidence="2" key="2">
    <citation type="journal article" date="2021" name="PeerJ">
        <title>Extensive microbial diversity within the chicken gut microbiome revealed by metagenomics and culture.</title>
        <authorList>
            <person name="Gilroy R."/>
            <person name="Ravi A."/>
            <person name="Getino M."/>
            <person name="Pursley I."/>
            <person name="Horton D.L."/>
            <person name="Alikhan N.F."/>
            <person name="Baker D."/>
            <person name="Gharbi K."/>
            <person name="Hall N."/>
            <person name="Watson M."/>
            <person name="Adriaenssens E.M."/>
            <person name="Foster-Nyarko E."/>
            <person name="Jarju S."/>
            <person name="Secka A."/>
            <person name="Antonio M."/>
            <person name="Oren A."/>
            <person name="Chaudhuri R.R."/>
            <person name="La Ragione R."/>
            <person name="Hildebrand F."/>
            <person name="Pallen M.J."/>
        </authorList>
    </citation>
    <scope>NUCLEOTIDE SEQUENCE</scope>
    <source>
        <strain evidence="2">CHK121-14286</strain>
    </source>
</reference>
<keyword evidence="1" id="KW-1133">Transmembrane helix</keyword>
<feature type="transmembrane region" description="Helical" evidence="1">
    <location>
        <begin position="802"/>
        <end position="827"/>
    </location>
</feature>
<keyword evidence="1" id="KW-0472">Membrane</keyword>
<evidence type="ECO:0000313" key="3">
    <source>
        <dbReference type="Proteomes" id="UP000824200"/>
    </source>
</evidence>